<name>A0A2N5WEH2_LACLL</name>
<organism evidence="2 3">
    <name type="scientific">Lactococcus lactis subsp. lactis</name>
    <name type="common">Streptococcus lactis</name>
    <dbReference type="NCBI Taxonomy" id="1360"/>
    <lineage>
        <taxon>Bacteria</taxon>
        <taxon>Bacillati</taxon>
        <taxon>Bacillota</taxon>
        <taxon>Bacilli</taxon>
        <taxon>Lactobacillales</taxon>
        <taxon>Streptococcaceae</taxon>
        <taxon>Lactococcus</taxon>
    </lineage>
</organism>
<evidence type="ECO:0000313" key="3">
    <source>
        <dbReference type="Proteomes" id="UP000234865"/>
    </source>
</evidence>
<dbReference type="GO" id="GO:0003677">
    <property type="term" value="F:DNA binding"/>
    <property type="evidence" value="ECO:0007669"/>
    <property type="project" value="InterPro"/>
</dbReference>
<dbReference type="CDD" id="cd00093">
    <property type="entry name" value="HTH_XRE"/>
    <property type="match status" value="1"/>
</dbReference>
<sequence>MNDLFYRRLKDLIEKSGKSANQIERELGYPRNSLSNYKLGGEPSGIRLIVLSEYFNVSPKYLIGLIDDPANSSTMILSNEHNDSPPINIFKSLTHKEKKEMCLICQKWLFFEYQVDL</sequence>
<reference evidence="3" key="1">
    <citation type="submission" date="2016-08" db="EMBL/GenBank/DDBJ databases">
        <title>Comparative genomics of Lactococcus lactis strain WFLU12 isolated from the gastrointestinal tract of wild olive flounder (Paralichythys olivaceus).</title>
        <authorList>
            <person name="Nguyen T.L."/>
            <person name="Kim D.-H."/>
        </authorList>
    </citation>
    <scope>NUCLEOTIDE SEQUENCE [LARGE SCALE GENOMIC DNA]</scope>
    <source>
        <strain evidence="3">WFLU12</strain>
    </source>
</reference>
<gene>
    <name evidence="2" type="ORF">CYU10_001678</name>
</gene>
<dbReference type="AlphaFoldDB" id="A0A2N5WEH2"/>
<dbReference type="InterPro" id="IPR001387">
    <property type="entry name" value="Cro/C1-type_HTH"/>
</dbReference>
<dbReference type="InterPro" id="IPR010982">
    <property type="entry name" value="Lambda_DNA-bd_dom_sf"/>
</dbReference>
<dbReference type="SMART" id="SM00530">
    <property type="entry name" value="HTH_XRE"/>
    <property type="match status" value="1"/>
</dbReference>
<dbReference type="SUPFAM" id="SSF47413">
    <property type="entry name" value="lambda repressor-like DNA-binding domains"/>
    <property type="match status" value="1"/>
</dbReference>
<proteinExistence type="predicted"/>
<dbReference type="EMBL" id="PKRZ01000001">
    <property type="protein sequence ID" value="PLW60644.1"/>
    <property type="molecule type" value="Genomic_DNA"/>
</dbReference>
<comment type="caution">
    <text evidence="2">The sequence shown here is derived from an EMBL/GenBank/DDBJ whole genome shotgun (WGS) entry which is preliminary data.</text>
</comment>
<protein>
    <submittedName>
        <fullName evidence="2">Helix-turn-helix domain protein</fullName>
    </submittedName>
</protein>
<dbReference type="Pfam" id="PF01381">
    <property type="entry name" value="HTH_3"/>
    <property type="match status" value="1"/>
</dbReference>
<dbReference type="Gene3D" id="1.10.260.40">
    <property type="entry name" value="lambda repressor-like DNA-binding domains"/>
    <property type="match status" value="1"/>
</dbReference>
<evidence type="ECO:0000259" key="1">
    <source>
        <dbReference type="PROSITE" id="PS50943"/>
    </source>
</evidence>
<accession>A0A2N5WEH2</accession>
<feature type="domain" description="HTH cro/C1-type" evidence="1">
    <location>
        <begin position="9"/>
        <end position="62"/>
    </location>
</feature>
<dbReference type="RefSeq" id="WP_015426002.1">
    <property type="nucleotide sequence ID" value="NZ_JAGRPZ010000014.1"/>
</dbReference>
<evidence type="ECO:0000313" key="2">
    <source>
        <dbReference type="EMBL" id="PLW60644.1"/>
    </source>
</evidence>
<dbReference type="Proteomes" id="UP000234865">
    <property type="component" value="Unassembled WGS sequence"/>
</dbReference>
<dbReference type="PROSITE" id="PS50943">
    <property type="entry name" value="HTH_CROC1"/>
    <property type="match status" value="1"/>
</dbReference>